<keyword evidence="4 10" id="KW-0808">Transferase</keyword>
<evidence type="ECO:0000256" key="6">
    <source>
        <dbReference type="ARBA" id="ARBA00022777"/>
    </source>
</evidence>
<dbReference type="HAMAP" id="MF_00061">
    <property type="entry name" value="IspE"/>
    <property type="match status" value="1"/>
</dbReference>
<dbReference type="SUPFAM" id="SSF54211">
    <property type="entry name" value="Ribosomal protein S5 domain 2-like"/>
    <property type="match status" value="1"/>
</dbReference>
<evidence type="ECO:0000256" key="3">
    <source>
        <dbReference type="ARBA" id="ARBA00017473"/>
    </source>
</evidence>
<organism evidence="13 14">
    <name type="scientific">Thioalkalivibrio paradoxus ARh 1</name>
    <dbReference type="NCBI Taxonomy" id="713585"/>
    <lineage>
        <taxon>Bacteria</taxon>
        <taxon>Pseudomonadati</taxon>
        <taxon>Pseudomonadota</taxon>
        <taxon>Gammaproteobacteria</taxon>
        <taxon>Chromatiales</taxon>
        <taxon>Ectothiorhodospiraceae</taxon>
        <taxon>Thioalkalivibrio</taxon>
    </lineage>
</organism>
<dbReference type="InterPro" id="IPR014721">
    <property type="entry name" value="Ribsml_uS5_D2-typ_fold_subgr"/>
</dbReference>
<dbReference type="UniPathway" id="UPA00056">
    <property type="reaction ID" value="UER00094"/>
</dbReference>
<dbReference type="GO" id="GO:0019288">
    <property type="term" value="P:isopentenyl diphosphate biosynthetic process, methylerythritol 4-phosphate pathway"/>
    <property type="evidence" value="ECO:0007669"/>
    <property type="project" value="UniProtKB-UniRule"/>
</dbReference>
<dbReference type="HOGENOM" id="CLU_053057_3_0_6"/>
<evidence type="ECO:0000256" key="10">
    <source>
        <dbReference type="HAMAP-Rule" id="MF_00061"/>
    </source>
</evidence>
<keyword evidence="8 10" id="KW-0414">Isoprene biosynthesis</keyword>
<evidence type="ECO:0000313" key="13">
    <source>
        <dbReference type="EMBL" id="AHE99334.1"/>
    </source>
</evidence>
<dbReference type="InterPro" id="IPR036554">
    <property type="entry name" value="GHMP_kinase_C_sf"/>
</dbReference>
<dbReference type="GO" id="GO:0016114">
    <property type="term" value="P:terpenoid biosynthetic process"/>
    <property type="evidence" value="ECO:0007669"/>
    <property type="project" value="UniProtKB-UniRule"/>
</dbReference>
<dbReference type="EC" id="2.7.1.148" evidence="2 10"/>
<dbReference type="Proteomes" id="UP000005289">
    <property type="component" value="Chromosome"/>
</dbReference>
<dbReference type="InterPro" id="IPR013750">
    <property type="entry name" value="GHMP_kinase_C_dom"/>
</dbReference>
<name>W0DL67_9GAMM</name>
<evidence type="ECO:0000256" key="4">
    <source>
        <dbReference type="ARBA" id="ARBA00022679"/>
    </source>
</evidence>
<dbReference type="OrthoDB" id="9809438at2"/>
<evidence type="ECO:0000256" key="8">
    <source>
        <dbReference type="ARBA" id="ARBA00023229"/>
    </source>
</evidence>
<dbReference type="Gene3D" id="3.30.70.890">
    <property type="entry name" value="GHMP kinase, C-terminal domain"/>
    <property type="match status" value="1"/>
</dbReference>
<evidence type="ECO:0000256" key="1">
    <source>
        <dbReference type="ARBA" id="ARBA00009684"/>
    </source>
</evidence>
<dbReference type="InterPro" id="IPR020568">
    <property type="entry name" value="Ribosomal_Su5_D2-typ_SF"/>
</dbReference>
<dbReference type="InterPro" id="IPR004424">
    <property type="entry name" value="IspE"/>
</dbReference>
<dbReference type="NCBIfam" id="TIGR00154">
    <property type="entry name" value="ispE"/>
    <property type="match status" value="1"/>
</dbReference>
<accession>W0DL67</accession>
<protein>
    <recommendedName>
        <fullName evidence="3 10">4-diphosphocytidyl-2-C-methyl-D-erythritol kinase</fullName>
        <shortName evidence="10">CMK</shortName>
        <ecNumber evidence="2 10">2.7.1.148</ecNumber>
    </recommendedName>
    <alternativeName>
        <fullName evidence="9 10">4-(cytidine-5'-diphospho)-2-C-methyl-D-erythritol kinase</fullName>
    </alternativeName>
</protein>
<proteinExistence type="inferred from homology"/>
<dbReference type="Gene3D" id="3.30.230.10">
    <property type="match status" value="1"/>
</dbReference>
<evidence type="ECO:0000256" key="2">
    <source>
        <dbReference type="ARBA" id="ARBA00012052"/>
    </source>
</evidence>
<keyword evidence="7 10" id="KW-0067">ATP-binding</keyword>
<dbReference type="InterPro" id="IPR006204">
    <property type="entry name" value="GHMP_kinase_N_dom"/>
</dbReference>
<dbReference type="AlphaFoldDB" id="W0DL67"/>
<dbReference type="EMBL" id="CP007029">
    <property type="protein sequence ID" value="AHE99334.1"/>
    <property type="molecule type" value="Genomic_DNA"/>
</dbReference>
<evidence type="ECO:0000256" key="9">
    <source>
        <dbReference type="ARBA" id="ARBA00032554"/>
    </source>
</evidence>
<evidence type="ECO:0000259" key="11">
    <source>
        <dbReference type="Pfam" id="PF00288"/>
    </source>
</evidence>
<feature type="domain" description="GHMP kinase C-terminal" evidence="12">
    <location>
        <begin position="204"/>
        <end position="258"/>
    </location>
</feature>
<evidence type="ECO:0000256" key="5">
    <source>
        <dbReference type="ARBA" id="ARBA00022741"/>
    </source>
</evidence>
<dbReference type="PIRSF" id="PIRSF010376">
    <property type="entry name" value="IspE"/>
    <property type="match status" value="1"/>
</dbReference>
<keyword evidence="6 10" id="KW-0418">Kinase</keyword>
<dbReference type="Pfam" id="PF08544">
    <property type="entry name" value="GHMP_kinases_C"/>
    <property type="match status" value="1"/>
</dbReference>
<dbReference type="GO" id="GO:0050515">
    <property type="term" value="F:4-(cytidine 5'-diphospho)-2-C-methyl-D-erythritol kinase activity"/>
    <property type="evidence" value="ECO:0007669"/>
    <property type="project" value="UniProtKB-UniRule"/>
</dbReference>
<evidence type="ECO:0000313" key="14">
    <source>
        <dbReference type="Proteomes" id="UP000005289"/>
    </source>
</evidence>
<comment type="pathway">
    <text evidence="10">Isoprenoid biosynthesis; isopentenyl diphosphate biosynthesis via DXP pathway; isopentenyl diphosphate from 1-deoxy-D-xylulose 5-phosphate: step 3/6.</text>
</comment>
<gene>
    <name evidence="10" type="primary">ispE</name>
    <name evidence="13" type="ORF">THITH_14790</name>
</gene>
<dbReference type="PANTHER" id="PTHR43527">
    <property type="entry name" value="4-DIPHOSPHOCYTIDYL-2-C-METHYL-D-ERYTHRITOL KINASE, CHLOROPLASTIC"/>
    <property type="match status" value="1"/>
</dbReference>
<sequence length="289" mass="30580">MTDPFATVFPAPAKVNRFLQITGRRSDGYHELQTVFQFVDLVDELRFAPLPGGAFELDAPAGLQAAENLCLRAARLLSGASGRRFGARIELTKRIPVGGGLGGGSSDAATTLVALNHLFELGLDVGALASLALELGADVPVFVRGQAAWAEGVGERLFPVEPDTPWVLLIDPGVAVSTATMFGAGELTRDCPAEKIAGSGYAALKNVFEPLARRSHPPIDAALNWLEGLGVEARLSGTGGCLFGVFGSEAQARQARSQQPCAWRSWVLQLRNRSPLCDRHPGAQDVAVL</sequence>
<dbReference type="RefSeq" id="WP_006747128.1">
    <property type="nucleotide sequence ID" value="NZ_CP007029.1"/>
</dbReference>
<comment type="catalytic activity">
    <reaction evidence="10">
        <text>4-CDP-2-C-methyl-D-erythritol + ATP = 4-CDP-2-C-methyl-D-erythritol 2-phosphate + ADP + H(+)</text>
        <dbReference type="Rhea" id="RHEA:18437"/>
        <dbReference type="ChEBI" id="CHEBI:15378"/>
        <dbReference type="ChEBI" id="CHEBI:30616"/>
        <dbReference type="ChEBI" id="CHEBI:57823"/>
        <dbReference type="ChEBI" id="CHEBI:57919"/>
        <dbReference type="ChEBI" id="CHEBI:456216"/>
        <dbReference type="EC" id="2.7.1.148"/>
    </reaction>
</comment>
<dbReference type="GO" id="GO:0005524">
    <property type="term" value="F:ATP binding"/>
    <property type="evidence" value="ECO:0007669"/>
    <property type="project" value="UniProtKB-UniRule"/>
</dbReference>
<feature type="active site" evidence="10">
    <location>
        <position position="14"/>
    </location>
</feature>
<reference evidence="13 14" key="1">
    <citation type="submission" date="2013-12" db="EMBL/GenBank/DDBJ databases">
        <authorList>
            <consortium name="DOE Joint Genome Institute"/>
            <person name="Muyzer G."/>
            <person name="Huntemann M."/>
            <person name="Han J."/>
            <person name="Chen A."/>
            <person name="Kyrpides N."/>
            <person name="Mavromatis K."/>
            <person name="Markowitz V."/>
            <person name="Palaniappan K."/>
            <person name="Ivanova N."/>
            <person name="Schaumberg A."/>
            <person name="Pati A."/>
            <person name="Liolios K."/>
            <person name="Nordberg H.P."/>
            <person name="Cantor M.N."/>
            <person name="Hua S.X."/>
            <person name="Woyke T."/>
        </authorList>
    </citation>
    <scope>NUCLEOTIDE SEQUENCE [LARGE SCALE GENOMIC DNA]</scope>
    <source>
        <strain evidence="13 14">ARh 1</strain>
    </source>
</reference>
<feature type="domain" description="GHMP kinase N-terminal" evidence="11">
    <location>
        <begin position="68"/>
        <end position="145"/>
    </location>
</feature>
<evidence type="ECO:0000256" key="7">
    <source>
        <dbReference type="ARBA" id="ARBA00022840"/>
    </source>
</evidence>
<keyword evidence="5 10" id="KW-0547">Nucleotide-binding</keyword>
<comment type="function">
    <text evidence="10">Catalyzes the phosphorylation of the position 2 hydroxy group of 4-diphosphocytidyl-2C-methyl-D-erythritol.</text>
</comment>
<comment type="similarity">
    <text evidence="1 10">Belongs to the GHMP kinase family. IspE subfamily.</text>
</comment>
<dbReference type="STRING" id="713585.THITH_14790"/>
<feature type="binding site" evidence="10">
    <location>
        <begin position="96"/>
        <end position="106"/>
    </location>
    <ligand>
        <name>ATP</name>
        <dbReference type="ChEBI" id="CHEBI:30616"/>
    </ligand>
</feature>
<feature type="active site" evidence="10">
    <location>
        <position position="138"/>
    </location>
</feature>
<dbReference type="KEGG" id="tti:THITH_14790"/>
<keyword evidence="14" id="KW-1185">Reference proteome</keyword>
<dbReference type="SUPFAM" id="SSF55060">
    <property type="entry name" value="GHMP Kinase, C-terminal domain"/>
    <property type="match status" value="1"/>
</dbReference>
<dbReference type="Pfam" id="PF00288">
    <property type="entry name" value="GHMP_kinases_N"/>
    <property type="match status" value="1"/>
</dbReference>
<evidence type="ECO:0000259" key="12">
    <source>
        <dbReference type="Pfam" id="PF08544"/>
    </source>
</evidence>
<dbReference type="PANTHER" id="PTHR43527:SF2">
    <property type="entry name" value="4-DIPHOSPHOCYTIDYL-2-C-METHYL-D-ERYTHRITOL KINASE, CHLOROPLASTIC"/>
    <property type="match status" value="1"/>
</dbReference>